<dbReference type="AlphaFoldDB" id="A0A0E9WF91"/>
<accession>A0A0E9WF91</accession>
<organism evidence="1">
    <name type="scientific">Anguilla anguilla</name>
    <name type="common">European freshwater eel</name>
    <name type="synonym">Muraena anguilla</name>
    <dbReference type="NCBI Taxonomy" id="7936"/>
    <lineage>
        <taxon>Eukaryota</taxon>
        <taxon>Metazoa</taxon>
        <taxon>Chordata</taxon>
        <taxon>Craniata</taxon>
        <taxon>Vertebrata</taxon>
        <taxon>Euteleostomi</taxon>
        <taxon>Actinopterygii</taxon>
        <taxon>Neopterygii</taxon>
        <taxon>Teleostei</taxon>
        <taxon>Anguilliformes</taxon>
        <taxon>Anguillidae</taxon>
        <taxon>Anguilla</taxon>
    </lineage>
</organism>
<sequence length="60" mass="7034">MLLEMSCVLTYTVRDTEQQSAMCNKLSLYQLRDVCEHLHVYFSCIVKCTAKWTQFQLAVL</sequence>
<dbReference type="EMBL" id="GBXM01019616">
    <property type="protein sequence ID" value="JAH88961.1"/>
    <property type="molecule type" value="Transcribed_RNA"/>
</dbReference>
<protein>
    <submittedName>
        <fullName evidence="1">Uncharacterized protein</fullName>
    </submittedName>
</protein>
<proteinExistence type="predicted"/>
<evidence type="ECO:0000313" key="1">
    <source>
        <dbReference type="EMBL" id="JAH88961.1"/>
    </source>
</evidence>
<reference evidence="1" key="2">
    <citation type="journal article" date="2015" name="Fish Shellfish Immunol.">
        <title>Early steps in the European eel (Anguilla anguilla)-Vibrio vulnificus interaction in the gills: Role of the RtxA13 toxin.</title>
        <authorList>
            <person name="Callol A."/>
            <person name="Pajuelo D."/>
            <person name="Ebbesson L."/>
            <person name="Teles M."/>
            <person name="MacKenzie S."/>
            <person name="Amaro C."/>
        </authorList>
    </citation>
    <scope>NUCLEOTIDE SEQUENCE</scope>
</reference>
<reference evidence="1" key="1">
    <citation type="submission" date="2014-11" db="EMBL/GenBank/DDBJ databases">
        <authorList>
            <person name="Amaro Gonzalez C."/>
        </authorList>
    </citation>
    <scope>NUCLEOTIDE SEQUENCE</scope>
</reference>
<name>A0A0E9WF91_ANGAN</name>